<proteinExistence type="predicted"/>
<dbReference type="EMBL" id="CAJNJA010019620">
    <property type="protein sequence ID" value="CAE7447929.1"/>
    <property type="molecule type" value="Genomic_DNA"/>
</dbReference>
<comment type="caution">
    <text evidence="2">The sequence shown here is derived from an EMBL/GenBank/DDBJ whole genome shotgun (WGS) entry which is preliminary data.</text>
</comment>
<feature type="region of interest" description="Disordered" evidence="1">
    <location>
        <begin position="162"/>
        <end position="197"/>
    </location>
</feature>
<keyword evidence="3" id="KW-1185">Reference proteome</keyword>
<evidence type="ECO:0000313" key="3">
    <source>
        <dbReference type="Proteomes" id="UP000601435"/>
    </source>
</evidence>
<name>A0A812RPU2_9DINO</name>
<dbReference type="AlphaFoldDB" id="A0A812RPU2"/>
<accession>A0A812RPU2</accession>
<dbReference type="Proteomes" id="UP000601435">
    <property type="component" value="Unassembled WGS sequence"/>
</dbReference>
<organism evidence="2 3">
    <name type="scientific">Symbiodinium necroappetens</name>
    <dbReference type="NCBI Taxonomy" id="1628268"/>
    <lineage>
        <taxon>Eukaryota</taxon>
        <taxon>Sar</taxon>
        <taxon>Alveolata</taxon>
        <taxon>Dinophyceae</taxon>
        <taxon>Suessiales</taxon>
        <taxon>Symbiodiniaceae</taxon>
        <taxon>Symbiodinium</taxon>
    </lineage>
</organism>
<evidence type="ECO:0000313" key="2">
    <source>
        <dbReference type="EMBL" id="CAE7447929.1"/>
    </source>
</evidence>
<protein>
    <submittedName>
        <fullName evidence="2">Uncharacterized protein</fullName>
    </submittedName>
</protein>
<reference evidence="2" key="1">
    <citation type="submission" date="2021-02" db="EMBL/GenBank/DDBJ databases">
        <authorList>
            <person name="Dougan E. K."/>
            <person name="Rhodes N."/>
            <person name="Thang M."/>
            <person name="Chan C."/>
        </authorList>
    </citation>
    <scope>NUCLEOTIDE SEQUENCE</scope>
</reference>
<sequence length="211" mass="22488">MSREAAFRTGVVWVESILQDRESPGGVSCKRIAACGYSILQYIIQYFLVYYSITTLGGTCMSLKPSAVPASRNPETNRWEAIKTLVMSQAQNVFRIPSPSISPCFANVWVARWILAIQCFIQRRCALPLGAQVSGICSVLPDAAAAYSGDGQARLGALLGTSAPAPPTRRPKMPKPSSQSDCKFSGAETGAGPGASACEFEVSQSSRCPSV</sequence>
<gene>
    <name evidence="2" type="ORF">SNEC2469_LOCUS12379</name>
</gene>
<evidence type="ECO:0000256" key="1">
    <source>
        <dbReference type="SAM" id="MobiDB-lite"/>
    </source>
</evidence>